<comment type="pathway">
    <text evidence="1 9">Carbohydrate acid metabolism; D-gluconate degradation.</text>
</comment>
<evidence type="ECO:0000256" key="8">
    <source>
        <dbReference type="ARBA" id="ARBA00048090"/>
    </source>
</evidence>
<dbReference type="EC" id="2.7.1.12" evidence="3 9"/>
<evidence type="ECO:0000256" key="4">
    <source>
        <dbReference type="ARBA" id="ARBA00022679"/>
    </source>
</evidence>
<keyword evidence="4 9" id="KW-0808">Transferase</keyword>
<dbReference type="GO" id="GO:0005975">
    <property type="term" value="P:carbohydrate metabolic process"/>
    <property type="evidence" value="ECO:0007669"/>
    <property type="project" value="InterPro"/>
</dbReference>
<accession>A0A166X6H1</accession>
<dbReference type="EMBL" id="KV417480">
    <property type="protein sequence ID" value="KZP34471.1"/>
    <property type="molecule type" value="Genomic_DNA"/>
</dbReference>
<dbReference type="OrthoDB" id="275177at2759"/>
<evidence type="ECO:0000256" key="1">
    <source>
        <dbReference type="ARBA" id="ARBA00004875"/>
    </source>
</evidence>
<dbReference type="NCBIfam" id="TIGR01313">
    <property type="entry name" value="therm_gnt_kin"/>
    <property type="match status" value="1"/>
</dbReference>
<evidence type="ECO:0000256" key="3">
    <source>
        <dbReference type="ARBA" id="ARBA00012054"/>
    </source>
</evidence>
<dbReference type="GO" id="GO:0046316">
    <property type="term" value="F:gluconokinase activity"/>
    <property type="evidence" value="ECO:0007669"/>
    <property type="project" value="UniProtKB-EC"/>
</dbReference>
<dbReference type="AlphaFoldDB" id="A0A166X6H1"/>
<keyword evidence="7 9" id="KW-0067">ATP-binding</keyword>
<name>A0A166X6H1_9AGAM</name>
<dbReference type="CDD" id="cd02021">
    <property type="entry name" value="GntK"/>
    <property type="match status" value="1"/>
</dbReference>
<evidence type="ECO:0000256" key="6">
    <source>
        <dbReference type="ARBA" id="ARBA00022777"/>
    </source>
</evidence>
<dbReference type="InterPro" id="IPR031322">
    <property type="entry name" value="Shikimate/glucono_kinase"/>
</dbReference>
<dbReference type="InterPro" id="IPR006001">
    <property type="entry name" value="Therm_gnt_kin"/>
</dbReference>
<keyword evidence="5 9" id="KW-0547">Nucleotide-binding</keyword>
<dbReference type="GO" id="GO:0005524">
    <property type="term" value="F:ATP binding"/>
    <property type="evidence" value="ECO:0007669"/>
    <property type="project" value="UniProtKB-KW"/>
</dbReference>
<dbReference type="Pfam" id="PF01202">
    <property type="entry name" value="SKI"/>
    <property type="match status" value="1"/>
</dbReference>
<sequence length="206" mass="22859">MSDPDPKHALFIIVMGVSATGKSTLGAALAKALSMPFIDGDDLHPKENVAKMASGQPLNDADRHPWLELIRTTAEHMSVEQHFGPESPTRAGVVIACSSLKKYYRDILRGHIKKEDIPEHMEPPHPDILPTYFVYIKGEPDALKKRIEERQGHFMKAEMLKSQLETLESPDGEQGVVTISMEDPIEKQVELARKGLGLEELLEGTS</sequence>
<organism evidence="10">
    <name type="scientific">Athelia psychrophila</name>
    <dbReference type="NCBI Taxonomy" id="1759441"/>
    <lineage>
        <taxon>Eukaryota</taxon>
        <taxon>Fungi</taxon>
        <taxon>Dikarya</taxon>
        <taxon>Basidiomycota</taxon>
        <taxon>Agaricomycotina</taxon>
        <taxon>Agaricomycetes</taxon>
        <taxon>Agaricomycetidae</taxon>
        <taxon>Atheliales</taxon>
        <taxon>Atheliaceae</taxon>
        <taxon>Athelia</taxon>
    </lineage>
</organism>
<dbReference type="PANTHER" id="PTHR43442:SF3">
    <property type="entry name" value="GLUCONOKINASE-RELATED"/>
    <property type="match status" value="1"/>
</dbReference>
<evidence type="ECO:0000313" key="10">
    <source>
        <dbReference type="EMBL" id="KZP34471.1"/>
    </source>
</evidence>
<dbReference type="UniPathway" id="UPA00792"/>
<reference evidence="10" key="1">
    <citation type="journal article" date="2016" name="Mol. Biol. Evol.">
        <title>Comparative Genomics of Early-Diverging Mushroom-Forming Fungi Provides Insights into the Origins of Lignocellulose Decay Capabilities.</title>
        <authorList>
            <person name="Nagy L.G."/>
            <person name="Riley R."/>
            <person name="Tritt A."/>
            <person name="Adam C."/>
            <person name="Daum C."/>
            <person name="Floudas D."/>
            <person name="Sun H."/>
            <person name="Yadav J.S."/>
            <person name="Pangilinan J."/>
            <person name="Larsson K.H."/>
            <person name="Matsuura K."/>
            <person name="Barry K."/>
            <person name="Labutti K."/>
            <person name="Kuo R."/>
            <person name="Ohm R.A."/>
            <person name="Bhattacharya S.S."/>
            <person name="Shirouzu T."/>
            <person name="Yoshinaga Y."/>
            <person name="Martin F.M."/>
            <person name="Grigoriev I.V."/>
            <person name="Hibbett D.S."/>
        </authorList>
    </citation>
    <scope>NUCLEOTIDE SEQUENCE [LARGE SCALE GENOMIC DNA]</scope>
    <source>
        <strain evidence="10">CBS 109695</strain>
    </source>
</reference>
<dbReference type="SUPFAM" id="SSF52540">
    <property type="entry name" value="P-loop containing nucleoside triphosphate hydrolases"/>
    <property type="match status" value="1"/>
</dbReference>
<protein>
    <recommendedName>
        <fullName evidence="3 9">Gluconokinase</fullName>
        <ecNumber evidence="3 9">2.7.1.12</ecNumber>
    </recommendedName>
</protein>
<proteinExistence type="inferred from homology"/>
<gene>
    <name evidence="10" type="ORF">FIBSPDRAFT_915720</name>
</gene>
<dbReference type="Gene3D" id="3.40.50.300">
    <property type="entry name" value="P-loop containing nucleotide triphosphate hydrolases"/>
    <property type="match status" value="1"/>
</dbReference>
<dbReference type="InterPro" id="IPR027417">
    <property type="entry name" value="P-loop_NTPase"/>
</dbReference>
<keyword evidence="6 9" id="KW-0418">Kinase</keyword>
<dbReference type="GO" id="GO:0005737">
    <property type="term" value="C:cytoplasm"/>
    <property type="evidence" value="ECO:0007669"/>
    <property type="project" value="TreeGrafter"/>
</dbReference>
<evidence type="ECO:0000256" key="5">
    <source>
        <dbReference type="ARBA" id="ARBA00022741"/>
    </source>
</evidence>
<evidence type="ECO:0000256" key="9">
    <source>
        <dbReference type="RuleBase" id="RU363066"/>
    </source>
</evidence>
<evidence type="ECO:0000256" key="7">
    <source>
        <dbReference type="ARBA" id="ARBA00022840"/>
    </source>
</evidence>
<evidence type="ECO:0000256" key="2">
    <source>
        <dbReference type="ARBA" id="ARBA00008420"/>
    </source>
</evidence>
<comment type="catalytic activity">
    <reaction evidence="8 9">
        <text>D-gluconate + ATP = 6-phospho-D-gluconate + ADP + H(+)</text>
        <dbReference type="Rhea" id="RHEA:19433"/>
        <dbReference type="ChEBI" id="CHEBI:15378"/>
        <dbReference type="ChEBI" id="CHEBI:18391"/>
        <dbReference type="ChEBI" id="CHEBI:30616"/>
        <dbReference type="ChEBI" id="CHEBI:58759"/>
        <dbReference type="ChEBI" id="CHEBI:456216"/>
        <dbReference type="EC" id="2.7.1.12"/>
    </reaction>
</comment>
<comment type="similarity">
    <text evidence="2 9">Belongs to the gluconokinase GntK/GntV family.</text>
</comment>
<dbReference type="STRING" id="436010.A0A166X6H1"/>
<dbReference type="PANTHER" id="PTHR43442">
    <property type="entry name" value="GLUCONOKINASE-RELATED"/>
    <property type="match status" value="1"/>
</dbReference>